<reference evidence="3 4" key="1">
    <citation type="submission" date="2020-08" db="EMBL/GenBank/DDBJ databases">
        <title>Genome public.</title>
        <authorList>
            <person name="Liu C."/>
            <person name="Sun Q."/>
        </authorList>
    </citation>
    <scope>NUCLEOTIDE SEQUENCE [LARGE SCALE GENOMIC DNA]</scope>
    <source>
        <strain evidence="3 4">NSJ-27</strain>
    </source>
</reference>
<gene>
    <name evidence="2" type="primary">tmcAL</name>
    <name evidence="3" type="ORF">H8Z77_10700</name>
</gene>
<comment type="subcellular location">
    <subcellularLocation>
        <location evidence="2">Cytoplasm</location>
    </subcellularLocation>
</comment>
<dbReference type="HAMAP" id="MF_01539">
    <property type="entry name" value="TmcAL"/>
    <property type="match status" value="1"/>
</dbReference>
<keyword evidence="2" id="KW-0820">tRNA-binding</keyword>
<feature type="binding site" evidence="2">
    <location>
        <begin position="7"/>
        <end position="20"/>
    </location>
    <ligand>
        <name>ATP</name>
        <dbReference type="ChEBI" id="CHEBI:30616"/>
    </ligand>
</feature>
<proteinExistence type="inferred from homology"/>
<keyword evidence="2" id="KW-0963">Cytoplasm</keyword>
<keyword evidence="2" id="KW-0547">Nucleotide-binding</keyword>
<protein>
    <recommendedName>
        <fullName evidence="2">tRNA(Met) cytidine acetate ligase</fullName>
        <ecNumber evidence="2">6.3.4.-</ecNumber>
    </recommendedName>
</protein>
<name>A0ABR7ITR7_9CLOT</name>
<dbReference type="EMBL" id="JACOQK010000001">
    <property type="protein sequence ID" value="MBC5788473.1"/>
    <property type="molecule type" value="Genomic_DNA"/>
</dbReference>
<evidence type="ECO:0000256" key="1">
    <source>
        <dbReference type="ARBA" id="ARBA00022694"/>
    </source>
</evidence>
<evidence type="ECO:0000256" key="2">
    <source>
        <dbReference type="HAMAP-Rule" id="MF_01539"/>
    </source>
</evidence>
<dbReference type="RefSeq" id="WP_069986969.1">
    <property type="nucleotide sequence ID" value="NZ_JACOQK010000001.1"/>
</dbReference>
<keyword evidence="1 2" id="KW-0819">tRNA processing</keyword>
<keyword evidence="2" id="KW-0436">Ligase</keyword>
<dbReference type="InterPro" id="IPR014729">
    <property type="entry name" value="Rossmann-like_a/b/a_fold"/>
</dbReference>
<comment type="caution">
    <text evidence="2">Lacks conserved residue(s) required for the propagation of feature annotation.</text>
</comment>
<dbReference type="PANTHER" id="PTHR37825">
    <property type="entry name" value="TRNA(MET) CYTIDINE ACETATE LIGASE"/>
    <property type="match status" value="1"/>
</dbReference>
<comment type="caution">
    <text evidence="3">The sequence shown here is derived from an EMBL/GenBank/DDBJ whole genome shotgun (WGS) entry which is preliminary data.</text>
</comment>
<keyword evidence="2" id="KW-0067">ATP-binding</keyword>
<organism evidence="3 4">
    <name type="scientific">Clostridium facile</name>
    <dbReference type="NCBI Taxonomy" id="2763035"/>
    <lineage>
        <taxon>Bacteria</taxon>
        <taxon>Bacillati</taxon>
        <taxon>Bacillota</taxon>
        <taxon>Clostridia</taxon>
        <taxon>Eubacteriales</taxon>
        <taxon>Clostridiaceae</taxon>
        <taxon>Clostridium</taxon>
    </lineage>
</organism>
<sequence>MKVAGIIAEYNPFHNGHAYQIQQTRKQATHIIAVMSGHLTQRGSISCYSKWIRAKAAIQSGVDLVLELPTSFACSSAERFALGGIGLLGSLGIVDCISFGSESGDISSLMECANQCLNINQSPEMQQLLKQGLSYPAARRRALGKKGYLLDFPNNTLGVEYIKAAKQLGFQFEWLTIQRQGASHDSEIPTGDFASASYLRGQTSWENFIPQNCRDIYQPSLRSNPEQLEMVLLYLIRTTTKQQWAELPDVSEGLENRLYESGKIATSSEQFLSIVKTKRYTMSRLRRILSYRFLDIQKANLESSPLYGRVLGMNQKGKELLSKIRTASTIPVSPDFPKLARQFPKQAALDSKATDLFYMTTPQIQKAGQDYLQKPIIQ</sequence>
<accession>A0ABR7ITR7</accession>
<dbReference type="EC" id="6.3.4.-" evidence="2"/>
<dbReference type="Pfam" id="PF05636">
    <property type="entry name" value="HIGH_NTase1"/>
    <property type="match status" value="1"/>
</dbReference>
<comment type="similarity">
    <text evidence="2">Belongs to the TmcAL family.</text>
</comment>
<dbReference type="Proteomes" id="UP000649151">
    <property type="component" value="Unassembled WGS sequence"/>
</dbReference>
<feature type="binding site" evidence="2">
    <location>
        <position position="179"/>
    </location>
    <ligand>
        <name>ATP</name>
        <dbReference type="ChEBI" id="CHEBI:30616"/>
    </ligand>
</feature>
<feature type="binding site" evidence="2">
    <location>
        <position position="100"/>
    </location>
    <ligand>
        <name>ATP</name>
        <dbReference type="ChEBI" id="CHEBI:30616"/>
    </ligand>
</feature>
<comment type="function">
    <text evidence="2">Catalyzes the formation of N(4)-acetylcytidine (ac(4)C) at the wobble position of elongator tRNA(Met), using acetate and ATP as substrates. First activates an acetate ion to form acetyladenylate (Ac-AMP) and then transfers the acetyl group to tRNA to form ac(4)C34.</text>
</comment>
<evidence type="ECO:0000313" key="3">
    <source>
        <dbReference type="EMBL" id="MBC5788473.1"/>
    </source>
</evidence>
<keyword evidence="4" id="KW-1185">Reference proteome</keyword>
<evidence type="ECO:0000313" key="4">
    <source>
        <dbReference type="Proteomes" id="UP000649151"/>
    </source>
</evidence>
<comment type="catalytic activity">
    <reaction evidence="2">
        <text>cytidine(34) in elongator tRNA(Met) + acetate + ATP = N(4)-acetylcytidine(34) in elongator tRNA(Met) + AMP + diphosphate</text>
        <dbReference type="Rhea" id="RHEA:58144"/>
        <dbReference type="Rhea" id="RHEA-COMP:10693"/>
        <dbReference type="Rhea" id="RHEA-COMP:10694"/>
        <dbReference type="ChEBI" id="CHEBI:30089"/>
        <dbReference type="ChEBI" id="CHEBI:30616"/>
        <dbReference type="ChEBI" id="CHEBI:33019"/>
        <dbReference type="ChEBI" id="CHEBI:74900"/>
        <dbReference type="ChEBI" id="CHEBI:82748"/>
        <dbReference type="ChEBI" id="CHEBI:456215"/>
    </reaction>
</comment>
<dbReference type="SUPFAM" id="SSF52374">
    <property type="entry name" value="Nucleotidylyl transferase"/>
    <property type="match status" value="1"/>
</dbReference>
<dbReference type="PANTHER" id="PTHR37825:SF1">
    <property type="entry name" value="TRNA(MET) CYTIDINE ACETATE LIGASE"/>
    <property type="match status" value="1"/>
</dbReference>
<feature type="binding site" evidence="2">
    <location>
        <position position="154"/>
    </location>
    <ligand>
        <name>ATP</name>
        <dbReference type="ChEBI" id="CHEBI:30616"/>
    </ligand>
</feature>
<keyword evidence="2" id="KW-0694">RNA-binding</keyword>
<dbReference type="Gene3D" id="3.40.50.620">
    <property type="entry name" value="HUPs"/>
    <property type="match status" value="1"/>
</dbReference>
<dbReference type="InterPro" id="IPR008513">
    <property type="entry name" value="tRNA(Met)_cyd_acetate_ligase"/>
</dbReference>